<evidence type="ECO:0000313" key="14">
    <source>
        <dbReference type="Proteomes" id="UP001497392"/>
    </source>
</evidence>
<evidence type="ECO:0000256" key="8">
    <source>
        <dbReference type="ARBA" id="ARBA00022989"/>
    </source>
</evidence>
<keyword evidence="5" id="KW-0677">Repeat</keyword>
<dbReference type="InterPro" id="IPR034003">
    <property type="entry name" value="ABCG_PDR_2"/>
</dbReference>
<dbReference type="SUPFAM" id="SSF52540">
    <property type="entry name" value="P-loop containing nucleoside triphosphate hydrolases"/>
    <property type="match status" value="2"/>
</dbReference>
<feature type="transmembrane region" description="Helical" evidence="11">
    <location>
        <begin position="1448"/>
        <end position="1468"/>
    </location>
</feature>
<dbReference type="PROSITE" id="PS50893">
    <property type="entry name" value="ABC_TRANSPORTER_2"/>
    <property type="match status" value="2"/>
</dbReference>
<evidence type="ECO:0000256" key="10">
    <source>
        <dbReference type="SAM" id="MobiDB-lite"/>
    </source>
</evidence>
<evidence type="ECO:0000256" key="2">
    <source>
        <dbReference type="ARBA" id="ARBA00006012"/>
    </source>
</evidence>
<feature type="transmembrane region" description="Helical" evidence="11">
    <location>
        <begin position="1362"/>
        <end position="1380"/>
    </location>
</feature>
<evidence type="ECO:0000256" key="11">
    <source>
        <dbReference type="SAM" id="Phobius"/>
    </source>
</evidence>
<evidence type="ECO:0000256" key="3">
    <source>
        <dbReference type="ARBA" id="ARBA00022448"/>
    </source>
</evidence>
<protein>
    <submittedName>
        <fullName evidence="13">G8571 protein</fullName>
    </submittedName>
</protein>
<gene>
    <name evidence="13" type="primary">g8571</name>
    <name evidence="13" type="ORF">VP750_LOCUS7701</name>
</gene>
<keyword evidence="14" id="KW-1185">Reference proteome</keyword>
<keyword evidence="7" id="KW-0067">ATP-binding</keyword>
<keyword evidence="8 11" id="KW-1133">Transmembrane helix</keyword>
<feature type="transmembrane region" description="Helical" evidence="11">
    <location>
        <begin position="1387"/>
        <end position="1406"/>
    </location>
</feature>
<feature type="transmembrane region" description="Helical" evidence="11">
    <location>
        <begin position="533"/>
        <end position="554"/>
    </location>
</feature>
<evidence type="ECO:0000256" key="1">
    <source>
        <dbReference type="ARBA" id="ARBA00004141"/>
    </source>
</evidence>
<feature type="region of interest" description="Disordered" evidence="10">
    <location>
        <begin position="932"/>
        <end position="964"/>
    </location>
</feature>
<accession>A0ABP1G3A1</accession>
<dbReference type="InterPro" id="IPR013525">
    <property type="entry name" value="ABC2_TM"/>
</dbReference>
<dbReference type="PANTHER" id="PTHR19241">
    <property type="entry name" value="ATP-BINDING CASSETTE TRANSPORTER"/>
    <property type="match status" value="1"/>
</dbReference>
<feature type="transmembrane region" description="Helical" evidence="11">
    <location>
        <begin position="705"/>
        <end position="725"/>
    </location>
</feature>
<reference evidence="13 14" key="1">
    <citation type="submission" date="2024-06" db="EMBL/GenBank/DDBJ databases">
        <authorList>
            <person name="Kraege A."/>
            <person name="Thomma B."/>
        </authorList>
    </citation>
    <scope>NUCLEOTIDE SEQUENCE [LARGE SCALE GENOMIC DNA]</scope>
</reference>
<comment type="subcellular location">
    <subcellularLocation>
        <location evidence="1">Membrane</location>
        <topology evidence="1">Multi-pass membrane protein</topology>
    </subcellularLocation>
</comment>
<comment type="caution">
    <text evidence="13">The sequence shown here is derived from an EMBL/GenBank/DDBJ whole genome shotgun (WGS) entry which is preliminary data.</text>
</comment>
<dbReference type="CDD" id="cd03232">
    <property type="entry name" value="ABCG_PDR_domain2"/>
    <property type="match status" value="1"/>
</dbReference>
<dbReference type="Pfam" id="PF08370">
    <property type="entry name" value="PDR_assoc"/>
    <property type="match status" value="1"/>
</dbReference>
<keyword evidence="4 11" id="KW-0812">Transmembrane</keyword>
<dbReference type="InterPro" id="IPR013581">
    <property type="entry name" value="PDR_assoc"/>
</dbReference>
<proteinExistence type="inferred from homology"/>
<feature type="transmembrane region" description="Helical" evidence="11">
    <location>
        <begin position="760"/>
        <end position="784"/>
    </location>
</feature>
<keyword evidence="9 11" id="KW-0472">Membrane</keyword>
<evidence type="ECO:0000259" key="12">
    <source>
        <dbReference type="PROSITE" id="PS50893"/>
    </source>
</evidence>
<dbReference type="Proteomes" id="UP001497392">
    <property type="component" value="Unassembled WGS sequence"/>
</dbReference>
<feature type="transmembrane region" description="Helical" evidence="11">
    <location>
        <begin position="1587"/>
        <end position="1609"/>
    </location>
</feature>
<feature type="region of interest" description="Disordered" evidence="10">
    <location>
        <begin position="979"/>
        <end position="1000"/>
    </location>
</feature>
<feature type="domain" description="ABC transporter" evidence="12">
    <location>
        <begin position="161"/>
        <end position="435"/>
    </location>
</feature>
<dbReference type="InterPro" id="IPR003593">
    <property type="entry name" value="AAA+_ATPase"/>
</dbReference>
<dbReference type="InterPro" id="IPR027417">
    <property type="entry name" value="P-loop_NTPase"/>
</dbReference>
<feature type="transmembrane region" description="Helical" evidence="11">
    <location>
        <begin position="677"/>
        <end position="699"/>
    </location>
</feature>
<organism evidence="13 14">
    <name type="scientific">Coccomyxa viridis</name>
    <dbReference type="NCBI Taxonomy" id="1274662"/>
    <lineage>
        <taxon>Eukaryota</taxon>
        <taxon>Viridiplantae</taxon>
        <taxon>Chlorophyta</taxon>
        <taxon>core chlorophytes</taxon>
        <taxon>Trebouxiophyceae</taxon>
        <taxon>Trebouxiophyceae incertae sedis</taxon>
        <taxon>Coccomyxaceae</taxon>
        <taxon>Coccomyxa</taxon>
    </lineage>
</organism>
<evidence type="ECO:0000256" key="7">
    <source>
        <dbReference type="ARBA" id="ARBA00022840"/>
    </source>
</evidence>
<sequence>MGDNFKPSLGRGSAYGMDVFQGPNTRRRMSMGLDASMDPEEDRDPEGQVDDYDELIRAAMQHADTFKHPMRTGDDVTVVDMRHLGRTKRQLIVDKALQTSDQNNELFLQRLQERIRRAGVKLPTVTVCFKDLTVSTTVYVGNRALPSTVNAYRNLFEDFLIRLGIMRGNKQPFTILDNISGTLKPGRLTLLLGPPGAGKTTLLKTLAGKYQKEAGLKIDGDITYNGEPFSNFFPQRTSAYVDQVDLHIAELTVRETFDFAARVQGTAMKAGFLRQLREVEAKMDIQPDPDVDAYLKASAVEGVRKSPVTQYMIRLLGLEVCQDTLVGNDMVRGISGGQKKRVTSGEMVVGPKNTLFLDEISTGLDSSTTFLIVRCVRNFVHTLQGTVLMALLQPAPEVYELFDDILLMAESHVIFHGPKEDVLPFFEGLGFKLPARKGIGDFLQEVTSKKDQEQYWADPSRPYRFMPVKEFADAFAASAVGRRNAEEMSQFCGPPKEPPVPDPLIRRKYALGPMAVFRACFQREYTLMKRHSFVYIFRTIMNLLNGFIASMLFIRPTMHRNNLGDANLYAGVIFYSQVHMLFDVFTEMAIQIDSLPVFYRQRDTLFYPPWAFALPVTILRLPYSFVESLIWSAMLYWIIGFAPSAGRYFSFWLICFLTHQTAINLFRCMGAIGRSLVVAYTMAWLIFLLLILLSGFTLAHAEIPAWFIGGYWTLPLQWLMSAAFANEFTASRWDVPYKYNPSETLGSATANEFGWRNHRVFVWVGIAVACGWICILNVLTILALKYLNPLGRGNPTMPEEALSEREHLRTGASANGVTHDDPPAASTKPPPTELDGPQEEPKARLRGPSRKGFSGTQAPDGTISIAEDHDGQPEDDFHEATPTLERFYSAKSELARSQEDLRVHGEVELAKQDGMNGPPADARVADDMALAHQAAQRPVPRGLERETSLPPPVSSKEIDGADGTYERVSAADVLRHKVSFKGARSQRQQSQRALDRSEKSKGMVLPFQPLNIAFSHMYYSVDLPSGSEAKGETVEGSSRPQLVLLTDINGCFRPGVLTCLMGVSGAGKTTLMDVLAGRKTGGMIRGTITVDGYPKDQATFNRVSGYVEQFDIHSPANTVLEALNFSAELRLEGVDARQRKAFVDEVLELMELAPLRSALVGVPGVSGLSVEQRKRLTIGVELVANPSVIFMDEPTSGLDARAAAIVMRTVRNTVNTGRTVVCTIHQPSIDIFEAFDELHLLKRGGKTIYAGPTGTESHELISYFEAIPGVPHIQPGMNPATWMLEITAFASKERLGVDFSDIWAHSGLARQRQELIESLQHPAPDTEPLQFSSKFARSTPQQFLIILRKFFTLYNRMPEYNAVRLFFTCVFGLLIGAIYWRKGNKRTSTVTIQGILGALLTSSIFLGTSNASTVQPVADTERSVFYRERAAGYYTELAWALGEMVVEIPYLLIQTSLNSLITYFMIWFEINAAKFWIYWAFTFLTLSFFTFYGQMTVAISPNLQVSAIISSACYSSWFLLAGFVIPRPRIPGWLIWMHWIDPINYSVEGLIASQLGNIHSQSIALEDGTVVTVAEYIHIQYGYKWSFIGPAAAVLIGFSALFMCINAFALKRFNFQQR</sequence>
<dbReference type="Pfam" id="PF01061">
    <property type="entry name" value="ABC2_membrane"/>
    <property type="match status" value="2"/>
</dbReference>
<evidence type="ECO:0000313" key="13">
    <source>
        <dbReference type="EMBL" id="CAL5225795.1"/>
    </source>
</evidence>
<feature type="transmembrane region" description="Helical" evidence="11">
    <location>
        <begin position="1475"/>
        <end position="1493"/>
    </location>
</feature>
<evidence type="ECO:0000256" key="6">
    <source>
        <dbReference type="ARBA" id="ARBA00022741"/>
    </source>
</evidence>
<dbReference type="EMBL" id="CAXHTA020000015">
    <property type="protein sequence ID" value="CAL5225795.1"/>
    <property type="molecule type" value="Genomic_DNA"/>
</dbReference>
<keyword evidence="3" id="KW-0813">Transport</keyword>
<keyword evidence="6" id="KW-0547">Nucleotide-binding</keyword>
<dbReference type="Pfam" id="PF00005">
    <property type="entry name" value="ABC_tran"/>
    <property type="match status" value="2"/>
</dbReference>
<feature type="transmembrane region" description="Helical" evidence="11">
    <location>
        <begin position="635"/>
        <end position="657"/>
    </location>
</feature>
<evidence type="ECO:0000256" key="5">
    <source>
        <dbReference type="ARBA" id="ARBA00022737"/>
    </source>
</evidence>
<comment type="similarity">
    <text evidence="2">Belongs to the ABC transporter superfamily. ABCG family. PDR (TC 3.A.1.205) subfamily.</text>
</comment>
<feature type="region of interest" description="Disordered" evidence="10">
    <location>
        <begin position="1"/>
        <end position="30"/>
    </location>
</feature>
<feature type="domain" description="ABC transporter" evidence="12">
    <location>
        <begin position="1029"/>
        <end position="1268"/>
    </location>
</feature>
<dbReference type="Gene3D" id="3.40.50.300">
    <property type="entry name" value="P-loop containing nucleotide triphosphate hydrolases"/>
    <property type="match status" value="2"/>
</dbReference>
<evidence type="ECO:0000256" key="4">
    <source>
        <dbReference type="ARBA" id="ARBA00022692"/>
    </source>
</evidence>
<dbReference type="InterPro" id="IPR003439">
    <property type="entry name" value="ABC_transporter-like_ATP-bd"/>
</dbReference>
<feature type="transmembrane region" description="Helical" evidence="11">
    <location>
        <begin position="566"/>
        <end position="585"/>
    </location>
</feature>
<feature type="region of interest" description="Disordered" evidence="10">
    <location>
        <begin position="813"/>
        <end position="878"/>
    </location>
</feature>
<name>A0ABP1G3A1_9CHLO</name>
<dbReference type="SMART" id="SM00382">
    <property type="entry name" value="AAA"/>
    <property type="match status" value="2"/>
</dbReference>
<evidence type="ECO:0000256" key="9">
    <source>
        <dbReference type="ARBA" id="ARBA00023136"/>
    </source>
</evidence>